<reference evidence="2 3" key="1">
    <citation type="submission" date="2018-03" db="EMBL/GenBank/DDBJ databases">
        <title>Finding Nemo's genes: A chromosome-scale reference assembly of the genome of the orange clownfish Amphiprion percula.</title>
        <authorList>
            <person name="Lehmann R."/>
        </authorList>
    </citation>
    <scope>NUCLEOTIDE SEQUENCE</scope>
</reference>
<dbReference type="STRING" id="161767.ENSAPEP00000021859"/>
<dbReference type="Pfam" id="PF00059">
    <property type="entry name" value="Lectin_C"/>
    <property type="match status" value="1"/>
</dbReference>
<protein>
    <recommendedName>
        <fullName evidence="1">C-type lectin domain-containing protein</fullName>
    </recommendedName>
</protein>
<dbReference type="GeneTree" id="ENSGT01030000234978"/>
<evidence type="ECO:0000313" key="2">
    <source>
        <dbReference type="Ensembl" id="ENSAPEP00000021859.1"/>
    </source>
</evidence>
<dbReference type="PROSITE" id="PS50041">
    <property type="entry name" value="C_TYPE_LECTIN_2"/>
    <property type="match status" value="1"/>
</dbReference>
<dbReference type="InterPro" id="IPR001304">
    <property type="entry name" value="C-type_lectin-like"/>
</dbReference>
<name>A0A3P8TBF0_AMPPE</name>
<dbReference type="PANTHER" id="PTHR45784:SF3">
    <property type="entry name" value="C-TYPE LECTIN DOMAIN FAMILY 4 MEMBER K-LIKE-RELATED"/>
    <property type="match status" value="1"/>
</dbReference>
<dbReference type="InterPro" id="IPR016187">
    <property type="entry name" value="CTDL_fold"/>
</dbReference>
<evidence type="ECO:0000313" key="3">
    <source>
        <dbReference type="Proteomes" id="UP000265080"/>
    </source>
</evidence>
<dbReference type="Proteomes" id="UP000265080">
    <property type="component" value="Chromosome 23"/>
</dbReference>
<dbReference type="Gene3D" id="3.10.100.10">
    <property type="entry name" value="Mannose-Binding Protein A, subunit A"/>
    <property type="match status" value="1"/>
</dbReference>
<evidence type="ECO:0000259" key="1">
    <source>
        <dbReference type="PROSITE" id="PS50041"/>
    </source>
</evidence>
<dbReference type="InterPro" id="IPR016186">
    <property type="entry name" value="C-type_lectin-like/link_sf"/>
</dbReference>
<reference evidence="2" key="2">
    <citation type="submission" date="2025-08" db="UniProtKB">
        <authorList>
            <consortium name="Ensembl"/>
        </authorList>
    </citation>
    <scope>IDENTIFICATION</scope>
</reference>
<dbReference type="Ensembl" id="ENSAPET00000022441.1">
    <property type="protein sequence ID" value="ENSAPEP00000021859.1"/>
    <property type="gene ID" value="ENSAPEG00000015592.1"/>
</dbReference>
<dbReference type="AlphaFoldDB" id="A0A3P8TBF0"/>
<feature type="domain" description="C-type lectin" evidence="1">
    <location>
        <begin position="85"/>
        <end position="180"/>
    </location>
</feature>
<keyword evidence="3" id="KW-1185">Reference proteome</keyword>
<proteinExistence type="predicted"/>
<dbReference type="SUPFAM" id="SSF56436">
    <property type="entry name" value="C-type lectin-like"/>
    <property type="match status" value="1"/>
</dbReference>
<organism evidence="2 3">
    <name type="scientific">Amphiprion percula</name>
    <name type="common">Orange clownfish</name>
    <name type="synonym">Lutjanus percula</name>
    <dbReference type="NCBI Taxonomy" id="161767"/>
    <lineage>
        <taxon>Eukaryota</taxon>
        <taxon>Metazoa</taxon>
        <taxon>Chordata</taxon>
        <taxon>Craniata</taxon>
        <taxon>Vertebrata</taxon>
        <taxon>Euteleostomi</taxon>
        <taxon>Actinopterygii</taxon>
        <taxon>Neopterygii</taxon>
        <taxon>Teleostei</taxon>
        <taxon>Neoteleostei</taxon>
        <taxon>Acanthomorphata</taxon>
        <taxon>Ovalentaria</taxon>
        <taxon>Pomacentridae</taxon>
        <taxon>Amphiprion</taxon>
    </lineage>
</organism>
<dbReference type="SMART" id="SM00034">
    <property type="entry name" value="CLECT"/>
    <property type="match status" value="1"/>
</dbReference>
<dbReference type="PANTHER" id="PTHR45784">
    <property type="entry name" value="C-TYPE LECTIN DOMAIN FAMILY 20 MEMBER A-RELATED"/>
    <property type="match status" value="1"/>
</dbReference>
<sequence>MLPLGKWGRSGSGVAALRFGAPSRENSETPADVADGSLSSKSFSPAPLITPLVYCSPVICQSVFLMTSVSLTGWFILPSCPLHQYYFVKEPLTWDEAQTYCRERFTDLATIDNMTEMNQLTDTVSSTGYNSEVWIGAFSEINWKWSDGSEAEYRHWGRNQPNYFTAGFCVLSTAGGNWGDNLSSFSLFSSL</sequence>
<reference evidence="2" key="3">
    <citation type="submission" date="2025-09" db="UniProtKB">
        <authorList>
            <consortium name="Ensembl"/>
        </authorList>
    </citation>
    <scope>IDENTIFICATION</scope>
</reference>
<accession>A0A3P8TBF0</accession>